<dbReference type="InterPro" id="IPR027417">
    <property type="entry name" value="P-loop_NTPase"/>
</dbReference>
<evidence type="ECO:0000313" key="5">
    <source>
        <dbReference type="EMBL" id="GAA4613392.1"/>
    </source>
</evidence>
<dbReference type="InterPro" id="IPR051782">
    <property type="entry name" value="ABC_Transporter_VariousFunc"/>
</dbReference>
<dbReference type="RefSeq" id="WP_345361315.1">
    <property type="nucleotide sequence ID" value="NZ_BAABHJ010000023.1"/>
</dbReference>
<dbReference type="EMBL" id="BAABHJ010000023">
    <property type="protein sequence ID" value="GAA4613392.1"/>
    <property type="molecule type" value="Genomic_DNA"/>
</dbReference>
<dbReference type="Gene3D" id="3.40.50.300">
    <property type="entry name" value="P-loop containing nucleotide triphosphate hydrolases"/>
    <property type="match status" value="1"/>
</dbReference>
<evidence type="ECO:0000256" key="2">
    <source>
        <dbReference type="ARBA" id="ARBA00022741"/>
    </source>
</evidence>
<evidence type="ECO:0000313" key="6">
    <source>
        <dbReference type="Proteomes" id="UP001500212"/>
    </source>
</evidence>
<dbReference type="PANTHER" id="PTHR42939:SF1">
    <property type="entry name" value="ABC TRANSPORTER ATP-BINDING PROTEIN ALBC-RELATED"/>
    <property type="match status" value="1"/>
</dbReference>
<accession>A0ABP8TT75</accession>
<keyword evidence="3" id="KW-0067">ATP-binding</keyword>
<name>A0ABP8TT75_9ACTN</name>
<evidence type="ECO:0000256" key="1">
    <source>
        <dbReference type="ARBA" id="ARBA00022448"/>
    </source>
</evidence>
<sequence length="234" mass="25011">MRFNQVAFRYRRRAPWVLRDVTLTVPRGRIIEVNGRNGAGKSTLLRLIAGVVPPVRGGVSGRPPSVGYAPERFPAGQPFTARAYLGHMAAVRGVPPARIGEWAERLGFTDLLDTRLPDLSKGSAHKAGLLQALLAAPGLLVLDEPFAGLDARTRAALPALLAELAAGGSSVVVSDHQGDLRSVPGVVRWQVAGQTVDEGNLPEEHAVVEVIVPRSQAEDLVGRLKADGYEARCR</sequence>
<dbReference type="PANTHER" id="PTHR42939">
    <property type="entry name" value="ABC TRANSPORTER ATP-BINDING PROTEIN ALBC-RELATED"/>
    <property type="match status" value="1"/>
</dbReference>
<dbReference type="SMART" id="SM00382">
    <property type="entry name" value="AAA"/>
    <property type="match status" value="1"/>
</dbReference>
<feature type="domain" description="ABC transporter" evidence="4">
    <location>
        <begin position="1"/>
        <end position="217"/>
    </location>
</feature>
<organism evidence="5 6">
    <name type="scientific">Actinoallomurus liliacearum</name>
    <dbReference type="NCBI Taxonomy" id="1080073"/>
    <lineage>
        <taxon>Bacteria</taxon>
        <taxon>Bacillati</taxon>
        <taxon>Actinomycetota</taxon>
        <taxon>Actinomycetes</taxon>
        <taxon>Streptosporangiales</taxon>
        <taxon>Thermomonosporaceae</taxon>
        <taxon>Actinoallomurus</taxon>
    </lineage>
</organism>
<evidence type="ECO:0000256" key="3">
    <source>
        <dbReference type="ARBA" id="ARBA00022840"/>
    </source>
</evidence>
<reference evidence="6" key="1">
    <citation type="journal article" date="2019" name="Int. J. Syst. Evol. Microbiol.">
        <title>The Global Catalogue of Microorganisms (GCM) 10K type strain sequencing project: providing services to taxonomists for standard genome sequencing and annotation.</title>
        <authorList>
            <consortium name="The Broad Institute Genomics Platform"/>
            <consortium name="The Broad Institute Genome Sequencing Center for Infectious Disease"/>
            <person name="Wu L."/>
            <person name="Ma J."/>
        </authorList>
    </citation>
    <scope>NUCLEOTIDE SEQUENCE [LARGE SCALE GENOMIC DNA]</scope>
    <source>
        <strain evidence="6">JCM 17938</strain>
    </source>
</reference>
<dbReference type="InterPro" id="IPR003593">
    <property type="entry name" value="AAA+_ATPase"/>
</dbReference>
<dbReference type="InterPro" id="IPR003439">
    <property type="entry name" value="ABC_transporter-like_ATP-bd"/>
</dbReference>
<evidence type="ECO:0000259" key="4">
    <source>
        <dbReference type="PROSITE" id="PS50893"/>
    </source>
</evidence>
<dbReference type="Proteomes" id="UP001500212">
    <property type="component" value="Unassembled WGS sequence"/>
</dbReference>
<keyword evidence="2" id="KW-0547">Nucleotide-binding</keyword>
<dbReference type="PROSITE" id="PS50893">
    <property type="entry name" value="ABC_TRANSPORTER_2"/>
    <property type="match status" value="1"/>
</dbReference>
<comment type="caution">
    <text evidence="5">The sequence shown here is derived from an EMBL/GenBank/DDBJ whole genome shotgun (WGS) entry which is preliminary data.</text>
</comment>
<keyword evidence="1" id="KW-0813">Transport</keyword>
<keyword evidence="6" id="KW-1185">Reference proteome</keyword>
<dbReference type="SUPFAM" id="SSF52540">
    <property type="entry name" value="P-loop containing nucleoside triphosphate hydrolases"/>
    <property type="match status" value="1"/>
</dbReference>
<proteinExistence type="predicted"/>
<gene>
    <name evidence="5" type="ORF">GCM10023195_57900</name>
</gene>
<protein>
    <recommendedName>
        <fullName evidence="4">ABC transporter domain-containing protein</fullName>
    </recommendedName>
</protein>
<dbReference type="Pfam" id="PF00005">
    <property type="entry name" value="ABC_tran"/>
    <property type="match status" value="1"/>
</dbReference>